<evidence type="ECO:0000313" key="5">
    <source>
        <dbReference type="Proteomes" id="UP000603453"/>
    </source>
</evidence>
<feature type="compositionally biased region" description="Acidic residues" evidence="3">
    <location>
        <begin position="182"/>
        <end position="208"/>
    </location>
</feature>
<dbReference type="InterPro" id="IPR002164">
    <property type="entry name" value="NAP_family"/>
</dbReference>
<dbReference type="InterPro" id="IPR037231">
    <property type="entry name" value="NAP-like_sf"/>
</dbReference>
<reference evidence="4" key="1">
    <citation type="submission" date="2020-12" db="EMBL/GenBank/DDBJ databases">
        <title>Metabolic potential, ecology and presence of endohyphal bacteria is reflected in genomic diversity of Mucoromycotina.</title>
        <authorList>
            <person name="Muszewska A."/>
            <person name="Okrasinska A."/>
            <person name="Steczkiewicz K."/>
            <person name="Drgas O."/>
            <person name="Orlowska M."/>
            <person name="Perlinska-Lenart U."/>
            <person name="Aleksandrzak-Piekarczyk T."/>
            <person name="Szatraj K."/>
            <person name="Zielenkiewicz U."/>
            <person name="Pilsyk S."/>
            <person name="Malc E."/>
            <person name="Mieczkowski P."/>
            <person name="Kruszewska J.S."/>
            <person name="Biernat P."/>
            <person name="Pawlowska J."/>
        </authorList>
    </citation>
    <scope>NUCLEOTIDE SEQUENCE</scope>
    <source>
        <strain evidence="4">WA0000017839</strain>
    </source>
</reference>
<comment type="caution">
    <text evidence="4">The sequence shown here is derived from an EMBL/GenBank/DDBJ whole genome shotgun (WGS) entry which is preliminary data.</text>
</comment>
<dbReference type="EMBL" id="JAEPRD010000028">
    <property type="protein sequence ID" value="KAG2206817.1"/>
    <property type="molecule type" value="Genomic_DNA"/>
</dbReference>
<evidence type="ECO:0000256" key="2">
    <source>
        <dbReference type="RuleBase" id="RU003876"/>
    </source>
</evidence>
<sequence length="216" mass="25002">MSAEDLINDDFMILDEETMKVAEEVSAIQRKLMEPIWYKRREMVKKIPNFWGQTIGNSPLFGIEPTENDIEALENLTDLHVEYDSEKPNYRKVTATFKNNDVFKNQTLVKEFSVDPEDNADVISKSTIEYHENKAPNNKRKADQDDDFAVSFLEWFGDDDVRVGVILSEDIFPNAVEYFQGPEEEDDDEDDEDIELGSDEDSDDDEEVPQSKKSRK</sequence>
<dbReference type="SUPFAM" id="SSF143113">
    <property type="entry name" value="NAP-like"/>
    <property type="match status" value="1"/>
</dbReference>
<accession>A0A8H7RAM0</accession>
<dbReference type="AlphaFoldDB" id="A0A8H7RAM0"/>
<gene>
    <name evidence="4" type="ORF">INT47_007573</name>
</gene>
<proteinExistence type="inferred from homology"/>
<dbReference type="Proteomes" id="UP000603453">
    <property type="component" value="Unassembled WGS sequence"/>
</dbReference>
<name>A0A8H7RAM0_9FUNG</name>
<dbReference type="GO" id="GO:0006334">
    <property type="term" value="P:nucleosome assembly"/>
    <property type="evidence" value="ECO:0007669"/>
    <property type="project" value="InterPro"/>
</dbReference>
<evidence type="ECO:0000256" key="3">
    <source>
        <dbReference type="SAM" id="MobiDB-lite"/>
    </source>
</evidence>
<dbReference type="OrthoDB" id="19419at2759"/>
<keyword evidence="5" id="KW-1185">Reference proteome</keyword>
<dbReference type="Gene3D" id="3.30.1120.90">
    <property type="entry name" value="Nucleosome assembly protein"/>
    <property type="match status" value="1"/>
</dbReference>
<dbReference type="Pfam" id="PF00956">
    <property type="entry name" value="NAP"/>
    <property type="match status" value="1"/>
</dbReference>
<comment type="similarity">
    <text evidence="1 2">Belongs to the nucleosome assembly protein (NAP) family.</text>
</comment>
<protein>
    <recommendedName>
        <fullName evidence="6">Nucleosome assembly protein</fullName>
    </recommendedName>
</protein>
<organism evidence="4 5">
    <name type="scientific">Mucor saturninus</name>
    <dbReference type="NCBI Taxonomy" id="64648"/>
    <lineage>
        <taxon>Eukaryota</taxon>
        <taxon>Fungi</taxon>
        <taxon>Fungi incertae sedis</taxon>
        <taxon>Mucoromycota</taxon>
        <taxon>Mucoromycotina</taxon>
        <taxon>Mucoromycetes</taxon>
        <taxon>Mucorales</taxon>
        <taxon>Mucorineae</taxon>
        <taxon>Mucoraceae</taxon>
        <taxon>Mucor</taxon>
    </lineage>
</organism>
<evidence type="ECO:0000256" key="1">
    <source>
        <dbReference type="ARBA" id="ARBA00009947"/>
    </source>
</evidence>
<feature type="region of interest" description="Disordered" evidence="3">
    <location>
        <begin position="176"/>
        <end position="216"/>
    </location>
</feature>
<evidence type="ECO:0008006" key="6">
    <source>
        <dbReference type="Google" id="ProtNLM"/>
    </source>
</evidence>
<dbReference type="GO" id="GO:0005634">
    <property type="term" value="C:nucleus"/>
    <property type="evidence" value="ECO:0007669"/>
    <property type="project" value="InterPro"/>
</dbReference>
<evidence type="ECO:0000313" key="4">
    <source>
        <dbReference type="EMBL" id="KAG2206817.1"/>
    </source>
</evidence>
<dbReference type="PANTHER" id="PTHR11875">
    <property type="entry name" value="TESTIS-SPECIFIC Y-ENCODED PROTEIN"/>
    <property type="match status" value="1"/>
</dbReference>